<keyword evidence="2" id="KW-1185">Reference proteome</keyword>
<comment type="caution">
    <text evidence="1">The sequence shown here is derived from an EMBL/GenBank/DDBJ whole genome shotgun (WGS) entry which is preliminary data.</text>
</comment>
<name>A0ACC2BVV4_DIPCM</name>
<organism evidence="1 2">
    <name type="scientific">Diphasiastrum complanatum</name>
    <name type="common">Issler's clubmoss</name>
    <name type="synonym">Lycopodium complanatum</name>
    <dbReference type="NCBI Taxonomy" id="34168"/>
    <lineage>
        <taxon>Eukaryota</taxon>
        <taxon>Viridiplantae</taxon>
        <taxon>Streptophyta</taxon>
        <taxon>Embryophyta</taxon>
        <taxon>Tracheophyta</taxon>
        <taxon>Lycopodiopsida</taxon>
        <taxon>Lycopodiales</taxon>
        <taxon>Lycopodiaceae</taxon>
        <taxon>Lycopodioideae</taxon>
        <taxon>Diphasiastrum</taxon>
    </lineage>
</organism>
<evidence type="ECO:0000313" key="1">
    <source>
        <dbReference type="EMBL" id="KAJ7533694.1"/>
    </source>
</evidence>
<proteinExistence type="predicted"/>
<dbReference type="EMBL" id="CM055104">
    <property type="protein sequence ID" value="KAJ7533694.1"/>
    <property type="molecule type" value="Genomic_DNA"/>
</dbReference>
<sequence length="566" mass="63510">MSSTSFPDEALEYVLKFITSHKDRNAVSLVCKAWYRAEGWNRQSIFIGNCYAVSPEMLINRFPRIKAVTLKGRPRFADFNLFPQDWGAYLHPWMVAMAASYPWLEELRLKRMTVSDHCLTTLANAFPNFRVLVLTSCDGFSTDGLAAITTQCRHLTVLDLQESEIENRGGHWLSCFPETCTSLICLNFACLNSVVDFDALEKLVARCTALQSLRMNKEVSLEQLQRLLVRAPQLTDLGTGSYSQQLKWAQYYQLQTALMNCKNLRSLSGFWDVAPVFIPSLYPIGGSLTSLNLSYATIRGNLLMKLVSHCPNLQRLWVQDYVEDKGLQAVGLHCKELQELRVFPVDPLGHGNVTEVGLMAISEGCPNLSSVLYFCRQCTNAAIITVAKNCPKLTRFRLCIIIPQSPDHETGEPMDAAFGAIVKHCKDLRRLALSGLLTDKAFEYIGLYGKHLQTLSVAFAGDSNLAMQYVLNGCPNLRKLEIRDSPFGDAALVSGLHRYESMRFLWMSACNISLIGCGWLANQLPRLNVEVIKENENSRDFTVEKLYAYRSVAGPRSDAPHCVITL</sequence>
<protein>
    <submittedName>
        <fullName evidence="1">Uncharacterized protein</fullName>
    </submittedName>
</protein>
<dbReference type="Proteomes" id="UP001162992">
    <property type="component" value="Chromosome 13"/>
</dbReference>
<reference evidence="2" key="1">
    <citation type="journal article" date="2024" name="Proc. Natl. Acad. Sci. U.S.A.">
        <title>Extraordinary preservation of gene collinearity over three hundred million years revealed in homosporous lycophytes.</title>
        <authorList>
            <person name="Li C."/>
            <person name="Wickell D."/>
            <person name="Kuo L.Y."/>
            <person name="Chen X."/>
            <person name="Nie B."/>
            <person name="Liao X."/>
            <person name="Peng D."/>
            <person name="Ji J."/>
            <person name="Jenkins J."/>
            <person name="Williams M."/>
            <person name="Shu S."/>
            <person name="Plott C."/>
            <person name="Barry K."/>
            <person name="Rajasekar S."/>
            <person name="Grimwood J."/>
            <person name="Han X."/>
            <person name="Sun S."/>
            <person name="Hou Z."/>
            <person name="He W."/>
            <person name="Dai G."/>
            <person name="Sun C."/>
            <person name="Schmutz J."/>
            <person name="Leebens-Mack J.H."/>
            <person name="Li F.W."/>
            <person name="Wang L."/>
        </authorList>
    </citation>
    <scope>NUCLEOTIDE SEQUENCE [LARGE SCALE GENOMIC DNA]</scope>
    <source>
        <strain evidence="2">cv. PW_Plant_1</strain>
    </source>
</reference>
<gene>
    <name evidence="1" type="ORF">O6H91_13G060000</name>
</gene>
<accession>A0ACC2BVV4</accession>
<evidence type="ECO:0000313" key="2">
    <source>
        <dbReference type="Proteomes" id="UP001162992"/>
    </source>
</evidence>